<feature type="domain" description="UspA" evidence="2">
    <location>
        <begin position="3"/>
        <end position="148"/>
    </location>
</feature>
<dbReference type="SUPFAM" id="SSF52402">
    <property type="entry name" value="Adenine nucleotide alpha hydrolases-like"/>
    <property type="match status" value="1"/>
</dbReference>
<dbReference type="EMBL" id="BAABCW010000003">
    <property type="protein sequence ID" value="GAA4112370.1"/>
    <property type="molecule type" value="Genomic_DNA"/>
</dbReference>
<protein>
    <submittedName>
        <fullName evidence="3">Universal stress protein</fullName>
    </submittedName>
</protein>
<evidence type="ECO:0000313" key="4">
    <source>
        <dbReference type="Proteomes" id="UP001500459"/>
    </source>
</evidence>
<dbReference type="Gene3D" id="3.40.50.12370">
    <property type="match status" value="1"/>
</dbReference>
<dbReference type="CDD" id="cd00293">
    <property type="entry name" value="USP-like"/>
    <property type="match status" value="1"/>
</dbReference>
<comment type="similarity">
    <text evidence="1">Belongs to the universal stress protein A family.</text>
</comment>
<evidence type="ECO:0000259" key="2">
    <source>
        <dbReference type="Pfam" id="PF00582"/>
    </source>
</evidence>
<evidence type="ECO:0000313" key="3">
    <source>
        <dbReference type="EMBL" id="GAA4112370.1"/>
    </source>
</evidence>
<dbReference type="PANTHER" id="PTHR46268">
    <property type="entry name" value="STRESS RESPONSE PROTEIN NHAX"/>
    <property type="match status" value="1"/>
</dbReference>
<organism evidence="3 4">
    <name type="scientific">Aquimarina addita</name>
    <dbReference type="NCBI Taxonomy" id="870485"/>
    <lineage>
        <taxon>Bacteria</taxon>
        <taxon>Pseudomonadati</taxon>
        <taxon>Bacteroidota</taxon>
        <taxon>Flavobacteriia</taxon>
        <taxon>Flavobacteriales</taxon>
        <taxon>Flavobacteriaceae</taxon>
        <taxon>Aquimarina</taxon>
    </lineage>
</organism>
<dbReference type="InterPro" id="IPR006016">
    <property type="entry name" value="UspA"/>
</dbReference>
<dbReference type="Pfam" id="PF00582">
    <property type="entry name" value="Usp"/>
    <property type="match status" value="1"/>
</dbReference>
<dbReference type="PANTHER" id="PTHR46268:SF6">
    <property type="entry name" value="UNIVERSAL STRESS PROTEIN UP12"/>
    <property type="match status" value="1"/>
</dbReference>
<sequence>MIMKNILLPTDFSKNSRNAISYAMELFKNELCTFYVLNVQKATGYTTDDLIVSPANRSIHQTVTSQSKEKLKMVIEALEKETIGENYSFHPLTDYDVFTDAIKQTVTSKNIDLIVMGTNGATGAKEVIFGSNTVNVIRYVECPILVIPQEYVFATPKKILYTLDDNDHFSTEGIIPLTDLLIKFKASLKILKIKEDDTITVSEFDDKKQMNHFFKDVNHTFHMITNVPITLAIDSFVQIMGVDLNALYVHKETFLDRFFQRSDTSKLSYGTRVPLLILRK</sequence>
<accession>A0ABP7XD79</accession>
<reference evidence="4" key="1">
    <citation type="journal article" date="2019" name="Int. J. Syst. Evol. Microbiol.">
        <title>The Global Catalogue of Microorganisms (GCM) 10K type strain sequencing project: providing services to taxonomists for standard genome sequencing and annotation.</title>
        <authorList>
            <consortium name="The Broad Institute Genomics Platform"/>
            <consortium name="The Broad Institute Genome Sequencing Center for Infectious Disease"/>
            <person name="Wu L."/>
            <person name="Ma J."/>
        </authorList>
    </citation>
    <scope>NUCLEOTIDE SEQUENCE [LARGE SCALE GENOMIC DNA]</scope>
    <source>
        <strain evidence="4">JCM 17106</strain>
    </source>
</reference>
<evidence type="ECO:0000256" key="1">
    <source>
        <dbReference type="ARBA" id="ARBA00008791"/>
    </source>
</evidence>
<dbReference type="Proteomes" id="UP001500459">
    <property type="component" value="Unassembled WGS sequence"/>
</dbReference>
<proteinExistence type="inferred from homology"/>
<keyword evidence="4" id="KW-1185">Reference proteome</keyword>
<gene>
    <name evidence="3" type="ORF">GCM10022393_10780</name>
</gene>
<comment type="caution">
    <text evidence="3">The sequence shown here is derived from an EMBL/GenBank/DDBJ whole genome shotgun (WGS) entry which is preliminary data.</text>
</comment>
<name>A0ABP7XD79_9FLAO</name>
<dbReference type="PRINTS" id="PR01438">
    <property type="entry name" value="UNVRSLSTRESS"/>
</dbReference>
<dbReference type="InterPro" id="IPR006015">
    <property type="entry name" value="Universal_stress_UspA"/>
</dbReference>